<comment type="caution">
    <text evidence="5">The sequence shown here is derived from an EMBL/GenBank/DDBJ whole genome shotgun (WGS) entry which is preliminary data.</text>
</comment>
<gene>
    <name evidence="5" type="ORF">ACFQH5_17830</name>
</gene>
<evidence type="ECO:0000313" key="6">
    <source>
        <dbReference type="Proteomes" id="UP001596411"/>
    </source>
</evidence>
<keyword evidence="3" id="KW-0804">Transcription</keyword>
<dbReference type="Gene3D" id="1.10.10.10">
    <property type="entry name" value="Winged helix-like DNA-binding domain superfamily/Winged helix DNA-binding domain"/>
    <property type="match status" value="1"/>
</dbReference>
<protein>
    <submittedName>
        <fullName evidence="5">Winged helix-turn-helix transcriptional regulator</fullName>
    </submittedName>
</protein>
<evidence type="ECO:0000256" key="1">
    <source>
        <dbReference type="ARBA" id="ARBA00023015"/>
    </source>
</evidence>
<accession>A0ABW2F3C2</accession>
<keyword evidence="2" id="KW-0238">DNA-binding</keyword>
<sequence>MNSDTSLQSILTNPAHPPEISAKTCPLERLGRLLRGTWTLQVLWVLGEGRPLRFGDLRTVIEGISAKVLTERLRFMEHTGLIWRCHEEGVPPKVTYGLTEVGTELHDGLKRLGRITDKLPPE</sequence>
<name>A0ABW2F3C2_9GAMM</name>
<dbReference type="PANTHER" id="PTHR33204:SF37">
    <property type="entry name" value="HTH-TYPE TRANSCRIPTIONAL REGULATOR YODB"/>
    <property type="match status" value="1"/>
</dbReference>
<dbReference type="Proteomes" id="UP001596411">
    <property type="component" value="Unassembled WGS sequence"/>
</dbReference>
<dbReference type="InterPro" id="IPR036388">
    <property type="entry name" value="WH-like_DNA-bd_sf"/>
</dbReference>
<dbReference type="RefSeq" id="WP_346063813.1">
    <property type="nucleotide sequence ID" value="NZ_BAAADR010000022.1"/>
</dbReference>
<organism evidence="5 6">
    <name type="scientific">Halomonas salifodinae</name>
    <dbReference type="NCBI Taxonomy" id="438745"/>
    <lineage>
        <taxon>Bacteria</taxon>
        <taxon>Pseudomonadati</taxon>
        <taxon>Pseudomonadota</taxon>
        <taxon>Gammaproteobacteria</taxon>
        <taxon>Oceanospirillales</taxon>
        <taxon>Halomonadaceae</taxon>
        <taxon>Halomonas</taxon>
    </lineage>
</organism>
<dbReference type="InterPro" id="IPR002577">
    <property type="entry name" value="HTH_HxlR"/>
</dbReference>
<evidence type="ECO:0000256" key="2">
    <source>
        <dbReference type="ARBA" id="ARBA00023125"/>
    </source>
</evidence>
<dbReference type="Pfam" id="PF01638">
    <property type="entry name" value="HxlR"/>
    <property type="match status" value="1"/>
</dbReference>
<reference evidence="6" key="1">
    <citation type="journal article" date="2019" name="Int. J. Syst. Evol. Microbiol.">
        <title>The Global Catalogue of Microorganisms (GCM) 10K type strain sequencing project: providing services to taxonomists for standard genome sequencing and annotation.</title>
        <authorList>
            <consortium name="The Broad Institute Genomics Platform"/>
            <consortium name="The Broad Institute Genome Sequencing Center for Infectious Disease"/>
            <person name="Wu L."/>
            <person name="Ma J."/>
        </authorList>
    </citation>
    <scope>NUCLEOTIDE SEQUENCE [LARGE SCALE GENOMIC DNA]</scope>
    <source>
        <strain evidence="6">CGMCC 1.13666</strain>
    </source>
</reference>
<feature type="domain" description="HTH hxlR-type" evidence="4">
    <location>
        <begin position="25"/>
        <end position="122"/>
    </location>
</feature>
<keyword evidence="1" id="KW-0805">Transcription regulation</keyword>
<evidence type="ECO:0000256" key="3">
    <source>
        <dbReference type="ARBA" id="ARBA00023163"/>
    </source>
</evidence>
<dbReference type="InterPro" id="IPR036390">
    <property type="entry name" value="WH_DNA-bd_sf"/>
</dbReference>
<dbReference type="SUPFAM" id="SSF46785">
    <property type="entry name" value="Winged helix' DNA-binding domain"/>
    <property type="match status" value="1"/>
</dbReference>
<proteinExistence type="predicted"/>
<keyword evidence="6" id="KW-1185">Reference proteome</keyword>
<evidence type="ECO:0000313" key="5">
    <source>
        <dbReference type="EMBL" id="MFC7091409.1"/>
    </source>
</evidence>
<dbReference type="EMBL" id="JBHSZP010000036">
    <property type="protein sequence ID" value="MFC7091409.1"/>
    <property type="molecule type" value="Genomic_DNA"/>
</dbReference>
<dbReference type="PANTHER" id="PTHR33204">
    <property type="entry name" value="TRANSCRIPTIONAL REGULATOR, MARR FAMILY"/>
    <property type="match status" value="1"/>
</dbReference>
<dbReference type="PROSITE" id="PS51118">
    <property type="entry name" value="HTH_HXLR"/>
    <property type="match status" value="1"/>
</dbReference>
<evidence type="ECO:0000259" key="4">
    <source>
        <dbReference type="PROSITE" id="PS51118"/>
    </source>
</evidence>